<dbReference type="GO" id="GO:0007059">
    <property type="term" value="P:chromosome segregation"/>
    <property type="evidence" value="ECO:0007669"/>
    <property type="project" value="UniProtKB-KW"/>
</dbReference>
<evidence type="ECO:0000313" key="12">
    <source>
        <dbReference type="EMBL" id="EXZ73866.1"/>
    </source>
</evidence>
<dbReference type="GO" id="GO:0006310">
    <property type="term" value="P:DNA recombination"/>
    <property type="evidence" value="ECO:0007669"/>
    <property type="project" value="UniProtKB-KW"/>
</dbReference>
<evidence type="ECO:0000256" key="5">
    <source>
        <dbReference type="ARBA" id="ARBA00022908"/>
    </source>
</evidence>
<evidence type="ECO:0000256" key="8">
    <source>
        <dbReference type="ARBA" id="ARBA00023306"/>
    </source>
</evidence>
<dbReference type="AlphaFoldDB" id="A0A016E9P9"/>
<dbReference type="Gene3D" id="1.10.443.10">
    <property type="entry name" value="Intergrase catalytic core"/>
    <property type="match status" value="1"/>
</dbReference>
<comment type="caution">
    <text evidence="12">The sequence shown here is derived from an EMBL/GenBank/DDBJ whole genome shotgun (WGS) entry which is preliminary data.</text>
</comment>
<keyword evidence="3" id="KW-0132">Cell division</keyword>
<dbReference type="PROSITE" id="PS51900">
    <property type="entry name" value="CB"/>
    <property type="match status" value="1"/>
</dbReference>
<keyword evidence="6 9" id="KW-0238">DNA-binding</keyword>
<dbReference type="PANTHER" id="PTHR30349">
    <property type="entry name" value="PHAGE INTEGRASE-RELATED"/>
    <property type="match status" value="1"/>
</dbReference>
<dbReference type="RefSeq" id="WP_007215242.1">
    <property type="nucleotide sequence ID" value="NZ_JGDS01000046.1"/>
</dbReference>
<dbReference type="InterPro" id="IPR044068">
    <property type="entry name" value="CB"/>
</dbReference>
<protein>
    <submittedName>
        <fullName evidence="12">Phage integrase family protein</fullName>
    </submittedName>
</protein>
<dbReference type="GO" id="GO:0051301">
    <property type="term" value="P:cell division"/>
    <property type="evidence" value="ECO:0007669"/>
    <property type="project" value="UniProtKB-KW"/>
</dbReference>
<dbReference type="PROSITE" id="PS51898">
    <property type="entry name" value="TYR_RECOMBINASE"/>
    <property type="match status" value="1"/>
</dbReference>
<feature type="domain" description="Core-binding (CB)" evidence="11">
    <location>
        <begin position="114"/>
        <end position="189"/>
    </location>
</feature>
<dbReference type="InterPro" id="IPR010998">
    <property type="entry name" value="Integrase_recombinase_N"/>
</dbReference>
<dbReference type="Pfam" id="PF02899">
    <property type="entry name" value="Phage_int_SAM_1"/>
    <property type="match status" value="1"/>
</dbReference>
<evidence type="ECO:0000256" key="3">
    <source>
        <dbReference type="ARBA" id="ARBA00022618"/>
    </source>
</evidence>
<dbReference type="InterPro" id="IPR002104">
    <property type="entry name" value="Integrase_catalytic"/>
</dbReference>
<dbReference type="InterPro" id="IPR011010">
    <property type="entry name" value="DNA_brk_join_enz"/>
</dbReference>
<dbReference type="GO" id="GO:0003677">
    <property type="term" value="F:DNA binding"/>
    <property type="evidence" value="ECO:0007669"/>
    <property type="project" value="UniProtKB-UniRule"/>
</dbReference>
<sequence length="416" mass="47694">MQIKSVARKDLIPFAEKVFCIYKLSAEQIRCCLKGCAFLCRYMESYNVCEYVPQIGEQCINNLYEQSVNKYRCRQVIPAIQALNAYIEGQETFVIQQHSRYQYKDYPFPGEIGLAALEFIKSYSEENRVRKETIRQYRFQLNNFSVLMEMRGVTLSTLSDTDIYAFISSRHNIQSDRFSSLRRFLSYLFTAGKTNRDLSELLFGMVRQKGTKLPSYYEKEEVLAIENAVCRSSCKGKRDYAMILLASRLGLRGSDIVNLNLNNLDWENNVIRLTQQKTGQEVILPLLTEVGNALAEYLRYVRPQSNIKTVFLSLSPPIRPLSIGTFRCILVEYFREAGVKFQEKHHGPHSLRHSLASRMLENGISMPVISEALGHSTTETTLSYLKIDINALLRCSLSVPPVSDDFYNQKGGVLYG</sequence>
<dbReference type="Gene3D" id="1.10.150.130">
    <property type="match status" value="1"/>
</dbReference>
<dbReference type="Pfam" id="PF00589">
    <property type="entry name" value="Phage_integrase"/>
    <property type="match status" value="1"/>
</dbReference>
<dbReference type="GO" id="GO:0005737">
    <property type="term" value="C:cytoplasm"/>
    <property type="evidence" value="ECO:0007669"/>
    <property type="project" value="UniProtKB-SubCell"/>
</dbReference>
<dbReference type="EMBL" id="JGDS01000046">
    <property type="protein sequence ID" value="EXZ73866.1"/>
    <property type="molecule type" value="Genomic_DNA"/>
</dbReference>
<dbReference type="SUPFAM" id="SSF56349">
    <property type="entry name" value="DNA breaking-rejoining enzymes"/>
    <property type="match status" value="1"/>
</dbReference>
<dbReference type="InterPro" id="IPR004107">
    <property type="entry name" value="Integrase_SAM-like_N"/>
</dbReference>
<keyword evidence="5" id="KW-0229">DNA integration</keyword>
<dbReference type="CDD" id="cd01188">
    <property type="entry name" value="INT_RitA_C_like"/>
    <property type="match status" value="1"/>
</dbReference>
<evidence type="ECO:0000256" key="7">
    <source>
        <dbReference type="ARBA" id="ARBA00023172"/>
    </source>
</evidence>
<dbReference type="InterPro" id="IPR013762">
    <property type="entry name" value="Integrase-like_cat_sf"/>
</dbReference>
<dbReference type="InterPro" id="IPR050090">
    <property type="entry name" value="Tyrosine_recombinase_XerCD"/>
</dbReference>
<evidence type="ECO:0000256" key="6">
    <source>
        <dbReference type="ARBA" id="ARBA00023125"/>
    </source>
</evidence>
<evidence type="ECO:0000256" key="9">
    <source>
        <dbReference type="PROSITE-ProRule" id="PRU01248"/>
    </source>
</evidence>
<evidence type="ECO:0000313" key="13">
    <source>
        <dbReference type="Proteomes" id="UP000020938"/>
    </source>
</evidence>
<keyword evidence="4" id="KW-0159">Chromosome partition</keyword>
<evidence type="ECO:0000256" key="4">
    <source>
        <dbReference type="ARBA" id="ARBA00022829"/>
    </source>
</evidence>
<dbReference type="PATRIC" id="fig|1339314.3.peg.1936"/>
<dbReference type="GO" id="GO:0015074">
    <property type="term" value="P:DNA integration"/>
    <property type="evidence" value="ECO:0007669"/>
    <property type="project" value="UniProtKB-KW"/>
</dbReference>
<comment type="subcellular location">
    <subcellularLocation>
        <location evidence="1">Cytoplasm</location>
    </subcellularLocation>
</comment>
<evidence type="ECO:0000259" key="10">
    <source>
        <dbReference type="PROSITE" id="PS51898"/>
    </source>
</evidence>
<evidence type="ECO:0000256" key="1">
    <source>
        <dbReference type="ARBA" id="ARBA00004496"/>
    </source>
</evidence>
<dbReference type="PANTHER" id="PTHR30349:SF77">
    <property type="entry name" value="TYROSINE RECOMBINASE XERC"/>
    <property type="match status" value="1"/>
</dbReference>
<keyword evidence="2" id="KW-0963">Cytoplasm</keyword>
<dbReference type="Proteomes" id="UP000020938">
    <property type="component" value="Unassembled WGS sequence"/>
</dbReference>
<keyword evidence="7" id="KW-0233">DNA recombination</keyword>
<gene>
    <name evidence="12" type="ORF">M123_1724</name>
</gene>
<keyword evidence="8" id="KW-0131">Cell cycle</keyword>
<organism evidence="12 13">
    <name type="scientific">Bacteroides fragilis str. 3976T8</name>
    <dbReference type="NCBI Taxonomy" id="1339314"/>
    <lineage>
        <taxon>Bacteria</taxon>
        <taxon>Pseudomonadati</taxon>
        <taxon>Bacteroidota</taxon>
        <taxon>Bacteroidia</taxon>
        <taxon>Bacteroidales</taxon>
        <taxon>Bacteroidaceae</taxon>
        <taxon>Bacteroides</taxon>
    </lineage>
</organism>
<reference evidence="12 13" key="1">
    <citation type="submission" date="2014-02" db="EMBL/GenBank/DDBJ databases">
        <authorList>
            <person name="Sears C."/>
            <person name="Carroll K."/>
            <person name="Sack B.R."/>
            <person name="Qadri F."/>
            <person name="Myers L.L."/>
            <person name="Chung G.-T."/>
            <person name="Escheverria P."/>
            <person name="Fraser C.M."/>
            <person name="Sadzewicz L."/>
            <person name="Shefchek K.A."/>
            <person name="Tallon L."/>
            <person name="Das S.P."/>
            <person name="Daugherty S."/>
            <person name="Mongodin E.F."/>
        </authorList>
    </citation>
    <scope>NUCLEOTIDE SEQUENCE [LARGE SCALE GENOMIC DNA]</scope>
    <source>
        <strain evidence="12 13">3976T8</strain>
    </source>
</reference>
<name>A0A016E9P9_BACFG</name>
<evidence type="ECO:0000259" key="11">
    <source>
        <dbReference type="PROSITE" id="PS51900"/>
    </source>
</evidence>
<accession>A0A016E9P9</accession>
<feature type="domain" description="Tyr recombinase" evidence="10">
    <location>
        <begin position="212"/>
        <end position="397"/>
    </location>
</feature>
<evidence type="ECO:0000256" key="2">
    <source>
        <dbReference type="ARBA" id="ARBA00022490"/>
    </source>
</evidence>
<proteinExistence type="predicted"/>